<evidence type="ECO:0000313" key="9">
    <source>
        <dbReference type="Proteomes" id="UP000695022"/>
    </source>
</evidence>
<dbReference type="PANTHER" id="PTHR24026">
    <property type="entry name" value="FAT ATYPICAL CADHERIN-RELATED"/>
    <property type="match status" value="1"/>
</dbReference>
<dbReference type="SUPFAM" id="SSF49313">
    <property type="entry name" value="Cadherin-like"/>
    <property type="match status" value="3"/>
</dbReference>
<evidence type="ECO:0000256" key="1">
    <source>
        <dbReference type="ARBA" id="ARBA00004370"/>
    </source>
</evidence>
<proteinExistence type="predicted"/>
<gene>
    <name evidence="10" type="primary">LOC106819108</name>
</gene>
<organism evidence="9 10">
    <name type="scientific">Priapulus caudatus</name>
    <name type="common">Priapulid worm</name>
    <dbReference type="NCBI Taxonomy" id="37621"/>
    <lineage>
        <taxon>Eukaryota</taxon>
        <taxon>Metazoa</taxon>
        <taxon>Ecdysozoa</taxon>
        <taxon>Scalidophora</taxon>
        <taxon>Priapulida</taxon>
        <taxon>Priapulimorpha</taxon>
        <taxon>Priapulimorphida</taxon>
        <taxon>Priapulidae</taxon>
        <taxon>Priapulus</taxon>
    </lineage>
</organism>
<dbReference type="SMART" id="SM00112">
    <property type="entry name" value="CA"/>
    <property type="match status" value="2"/>
</dbReference>
<evidence type="ECO:0000256" key="7">
    <source>
        <dbReference type="PROSITE-ProRule" id="PRU00043"/>
    </source>
</evidence>
<keyword evidence="6" id="KW-0472">Membrane</keyword>
<reference evidence="10" key="1">
    <citation type="submission" date="2025-08" db="UniProtKB">
        <authorList>
            <consortium name="RefSeq"/>
        </authorList>
    </citation>
    <scope>IDENTIFICATION</scope>
</reference>
<accession>A0ABM1F487</accession>
<protein>
    <submittedName>
        <fullName evidence="10">Protocadherin Fat 1-like</fullName>
    </submittedName>
</protein>
<keyword evidence="2" id="KW-0812">Transmembrane</keyword>
<dbReference type="Proteomes" id="UP000695022">
    <property type="component" value="Unplaced"/>
</dbReference>
<dbReference type="CDD" id="cd11304">
    <property type="entry name" value="Cadherin_repeat"/>
    <property type="match status" value="3"/>
</dbReference>
<evidence type="ECO:0000256" key="5">
    <source>
        <dbReference type="ARBA" id="ARBA00022989"/>
    </source>
</evidence>
<evidence type="ECO:0000256" key="3">
    <source>
        <dbReference type="ARBA" id="ARBA00022737"/>
    </source>
</evidence>
<feature type="non-terminal residue" evidence="10">
    <location>
        <position position="219"/>
    </location>
</feature>
<keyword evidence="5" id="KW-1133">Transmembrane helix</keyword>
<comment type="subcellular location">
    <subcellularLocation>
        <location evidence="1">Membrane</location>
    </subcellularLocation>
</comment>
<dbReference type="PROSITE" id="PS50268">
    <property type="entry name" value="CADHERIN_2"/>
    <property type="match status" value="2"/>
</dbReference>
<name>A0ABM1F487_PRICU</name>
<dbReference type="Gene3D" id="2.60.40.60">
    <property type="entry name" value="Cadherins"/>
    <property type="match status" value="3"/>
</dbReference>
<dbReference type="PROSITE" id="PS00232">
    <property type="entry name" value="CADHERIN_1"/>
    <property type="match status" value="1"/>
</dbReference>
<dbReference type="PANTHER" id="PTHR24026:SF126">
    <property type="entry name" value="PROTOCADHERIN FAT 4"/>
    <property type="match status" value="1"/>
</dbReference>
<evidence type="ECO:0000259" key="8">
    <source>
        <dbReference type="PROSITE" id="PS50268"/>
    </source>
</evidence>
<keyword evidence="3" id="KW-0677">Repeat</keyword>
<feature type="domain" description="Cadherin" evidence="8">
    <location>
        <begin position="7"/>
        <end position="76"/>
    </location>
</feature>
<evidence type="ECO:0000313" key="10">
    <source>
        <dbReference type="RefSeq" id="XP_014679258.1"/>
    </source>
</evidence>
<dbReference type="InterPro" id="IPR020894">
    <property type="entry name" value="Cadherin_CS"/>
</dbReference>
<keyword evidence="4 7" id="KW-0106">Calcium</keyword>
<dbReference type="GeneID" id="106819108"/>
<dbReference type="PRINTS" id="PR00205">
    <property type="entry name" value="CADHERIN"/>
</dbReference>
<keyword evidence="9" id="KW-1185">Reference proteome</keyword>
<dbReference type="RefSeq" id="XP_014679258.1">
    <property type="nucleotide sequence ID" value="XM_014823772.1"/>
</dbReference>
<evidence type="ECO:0000256" key="4">
    <source>
        <dbReference type="ARBA" id="ARBA00022837"/>
    </source>
</evidence>
<dbReference type="InterPro" id="IPR002126">
    <property type="entry name" value="Cadherin-like_dom"/>
</dbReference>
<evidence type="ECO:0000256" key="2">
    <source>
        <dbReference type="ARBA" id="ARBA00022692"/>
    </source>
</evidence>
<dbReference type="InterPro" id="IPR015919">
    <property type="entry name" value="Cadherin-like_sf"/>
</dbReference>
<dbReference type="Pfam" id="PF00028">
    <property type="entry name" value="Cadherin"/>
    <property type="match status" value="1"/>
</dbReference>
<sequence>MNDYETLDYSIVGGNTDGMFRLYEVTDPMLILQAALDYNLKSADYSLIIEASDGLHVTSTTVEVTVLDTDRMPPMFQQDTYTTSVIEKSPPQDVVTVMAADQDRGLDAAIVYEIVEVRALGAAAADAPTYLEIDPTTGVLRIVKPVDRDNDIQHFYVTIKASEEPNPDYRYAYCTVDIKVIDINDHDPEFDPTSYDVSIQENSPAGTFVAQVYAVDIDE</sequence>
<feature type="domain" description="Cadherin" evidence="8">
    <location>
        <begin position="77"/>
        <end position="190"/>
    </location>
</feature>
<evidence type="ECO:0000256" key="6">
    <source>
        <dbReference type="ARBA" id="ARBA00023136"/>
    </source>
</evidence>